<evidence type="ECO:0000256" key="1">
    <source>
        <dbReference type="SAM" id="MobiDB-lite"/>
    </source>
</evidence>
<evidence type="ECO:0000313" key="4">
    <source>
        <dbReference type="Proteomes" id="UP000800235"/>
    </source>
</evidence>
<keyword evidence="4" id="KW-1185">Reference proteome</keyword>
<dbReference type="EMBL" id="MU007030">
    <property type="protein sequence ID" value="KAF2431660.1"/>
    <property type="molecule type" value="Genomic_DNA"/>
</dbReference>
<evidence type="ECO:0000313" key="3">
    <source>
        <dbReference type="EMBL" id="KAF2431660.1"/>
    </source>
</evidence>
<comment type="caution">
    <text evidence="3">The sequence shown here is derived from an EMBL/GenBank/DDBJ whole genome shotgun (WGS) entry which is preliminary data.</text>
</comment>
<keyword evidence="2" id="KW-1133">Transmembrane helix</keyword>
<feature type="transmembrane region" description="Helical" evidence="2">
    <location>
        <begin position="33"/>
        <end position="60"/>
    </location>
</feature>
<dbReference type="Proteomes" id="UP000800235">
    <property type="component" value="Unassembled WGS sequence"/>
</dbReference>
<feature type="region of interest" description="Disordered" evidence="1">
    <location>
        <begin position="117"/>
        <end position="139"/>
    </location>
</feature>
<protein>
    <submittedName>
        <fullName evidence="3">Uncharacterized protein</fullName>
    </submittedName>
</protein>
<sequence>MGIPYSRQINTAFDQVTPLVAEGFQVLETTKNIAILLAWVQVLTVVLLALILFALVALLVTMNPDLSNERKALVTPIMRVLLHQGAVLLGAATCAVLLSAMVGGLWVAIHGKKVDDDVVDDDSKETPEKADPPKDSDKT</sequence>
<evidence type="ECO:0000256" key="2">
    <source>
        <dbReference type="SAM" id="Phobius"/>
    </source>
</evidence>
<keyword evidence="2" id="KW-0812">Transmembrane</keyword>
<dbReference type="AlphaFoldDB" id="A0A9P4TZH5"/>
<feature type="compositionally biased region" description="Basic and acidic residues" evidence="1">
    <location>
        <begin position="124"/>
        <end position="139"/>
    </location>
</feature>
<feature type="transmembrane region" description="Helical" evidence="2">
    <location>
        <begin position="81"/>
        <end position="109"/>
    </location>
</feature>
<name>A0A9P4TZH5_9PEZI</name>
<organism evidence="3 4">
    <name type="scientific">Tothia fuscella</name>
    <dbReference type="NCBI Taxonomy" id="1048955"/>
    <lineage>
        <taxon>Eukaryota</taxon>
        <taxon>Fungi</taxon>
        <taxon>Dikarya</taxon>
        <taxon>Ascomycota</taxon>
        <taxon>Pezizomycotina</taxon>
        <taxon>Dothideomycetes</taxon>
        <taxon>Pleosporomycetidae</taxon>
        <taxon>Venturiales</taxon>
        <taxon>Cylindrosympodiaceae</taxon>
        <taxon>Tothia</taxon>
    </lineage>
</organism>
<keyword evidence="2" id="KW-0472">Membrane</keyword>
<reference evidence="3" key="1">
    <citation type="journal article" date="2020" name="Stud. Mycol.">
        <title>101 Dothideomycetes genomes: a test case for predicting lifestyles and emergence of pathogens.</title>
        <authorList>
            <person name="Haridas S."/>
            <person name="Albert R."/>
            <person name="Binder M."/>
            <person name="Bloem J."/>
            <person name="Labutti K."/>
            <person name="Salamov A."/>
            <person name="Andreopoulos B."/>
            <person name="Baker S."/>
            <person name="Barry K."/>
            <person name="Bills G."/>
            <person name="Bluhm B."/>
            <person name="Cannon C."/>
            <person name="Castanera R."/>
            <person name="Culley D."/>
            <person name="Daum C."/>
            <person name="Ezra D."/>
            <person name="Gonzalez J."/>
            <person name="Henrissat B."/>
            <person name="Kuo A."/>
            <person name="Liang C."/>
            <person name="Lipzen A."/>
            <person name="Lutzoni F."/>
            <person name="Magnuson J."/>
            <person name="Mondo S."/>
            <person name="Nolan M."/>
            <person name="Ohm R."/>
            <person name="Pangilinan J."/>
            <person name="Park H.-J."/>
            <person name="Ramirez L."/>
            <person name="Alfaro M."/>
            <person name="Sun H."/>
            <person name="Tritt A."/>
            <person name="Yoshinaga Y."/>
            <person name="Zwiers L.-H."/>
            <person name="Turgeon B."/>
            <person name="Goodwin S."/>
            <person name="Spatafora J."/>
            <person name="Crous P."/>
            <person name="Grigoriev I."/>
        </authorList>
    </citation>
    <scope>NUCLEOTIDE SEQUENCE</scope>
    <source>
        <strain evidence="3">CBS 130266</strain>
    </source>
</reference>
<gene>
    <name evidence="3" type="ORF">EJ08DRAFT_733054</name>
</gene>
<accession>A0A9P4TZH5</accession>
<dbReference type="OrthoDB" id="3647at2759"/>
<proteinExistence type="predicted"/>